<feature type="compositionally biased region" description="Basic and acidic residues" evidence="12">
    <location>
        <begin position="1118"/>
        <end position="1133"/>
    </location>
</feature>
<evidence type="ECO:0000256" key="3">
    <source>
        <dbReference type="ARBA" id="ARBA00022692"/>
    </source>
</evidence>
<evidence type="ECO:0000256" key="9">
    <source>
        <dbReference type="ARBA" id="ARBA00023136"/>
    </source>
</evidence>
<dbReference type="InterPro" id="IPR020894">
    <property type="entry name" value="Cadherin_CS"/>
</dbReference>
<evidence type="ECO:0000256" key="5">
    <source>
        <dbReference type="ARBA" id="ARBA00022737"/>
    </source>
</evidence>
<dbReference type="InterPro" id="IPR050174">
    <property type="entry name" value="Protocadherin/Cadherin-CA"/>
</dbReference>
<comment type="subcellular location">
    <subcellularLocation>
        <location evidence="1">Cell membrane</location>
        <topology evidence="1">Single-pass type I membrane protein</topology>
    </subcellularLocation>
</comment>
<feature type="domain" description="Cadherin" evidence="15">
    <location>
        <begin position="245"/>
        <end position="352"/>
    </location>
</feature>
<dbReference type="PANTHER" id="PTHR24028:SF9">
    <property type="entry name" value="PROTOCADHERIN-18"/>
    <property type="match status" value="1"/>
</dbReference>
<keyword evidence="4 14" id="KW-0732">Signal</keyword>
<feature type="domain" description="Cadherin" evidence="15">
    <location>
        <begin position="465"/>
        <end position="574"/>
    </location>
</feature>
<reference evidence="16" key="1">
    <citation type="submission" date="2016-05" db="EMBL/GenBank/DDBJ databases">
        <authorList>
            <person name="Lavstsen T."/>
            <person name="Jespersen J.S."/>
        </authorList>
    </citation>
    <scope>NUCLEOTIDE SEQUENCE</scope>
    <source>
        <tissue evidence="16">Brain</tissue>
    </source>
</reference>
<dbReference type="EMBL" id="HADW01000025">
    <property type="protein sequence ID" value="SBP01425.1"/>
    <property type="molecule type" value="Transcribed_RNA"/>
</dbReference>
<feature type="compositionally biased region" description="Acidic residues" evidence="12">
    <location>
        <begin position="1096"/>
        <end position="1107"/>
    </location>
</feature>
<name>A0A1A7W6U1_9TELE</name>
<dbReference type="InterPro" id="IPR002126">
    <property type="entry name" value="Cadherin-like_dom"/>
</dbReference>
<dbReference type="PANTHER" id="PTHR24028">
    <property type="entry name" value="CADHERIN-87A"/>
    <property type="match status" value="1"/>
</dbReference>
<dbReference type="CDD" id="cd11304">
    <property type="entry name" value="Cadherin_repeat"/>
    <property type="match status" value="6"/>
</dbReference>
<dbReference type="AlphaFoldDB" id="A0A1A7W6U1"/>
<dbReference type="GO" id="GO:0005886">
    <property type="term" value="C:plasma membrane"/>
    <property type="evidence" value="ECO:0007669"/>
    <property type="project" value="UniProtKB-SubCell"/>
</dbReference>
<dbReference type="GO" id="GO:0007156">
    <property type="term" value="P:homophilic cell adhesion via plasma membrane adhesion molecules"/>
    <property type="evidence" value="ECO:0007669"/>
    <property type="project" value="InterPro"/>
</dbReference>
<feature type="compositionally biased region" description="Low complexity" evidence="12">
    <location>
        <begin position="1058"/>
        <end position="1076"/>
    </location>
</feature>
<dbReference type="GO" id="GO:0005509">
    <property type="term" value="F:calcium ion binding"/>
    <property type="evidence" value="ECO:0007669"/>
    <property type="project" value="UniProtKB-UniRule"/>
</dbReference>
<feature type="domain" description="Cadherin" evidence="15">
    <location>
        <begin position="136"/>
        <end position="244"/>
    </location>
</feature>
<evidence type="ECO:0000256" key="6">
    <source>
        <dbReference type="ARBA" id="ARBA00022837"/>
    </source>
</evidence>
<feature type="transmembrane region" description="Helical" evidence="13">
    <location>
        <begin position="696"/>
        <end position="718"/>
    </location>
</feature>
<keyword evidence="7" id="KW-0130">Cell adhesion</keyword>
<protein>
    <submittedName>
        <fullName evidence="16">Protocadherin 18a</fullName>
    </submittedName>
</protein>
<sequence>MSGLFLTRILTVATVVALAAHHAAAKTLKYQIYEEQKIGTVIARLKEDVADVLAKLPSSVSLRFRAMQRGSSNFLSVREQDGEISIRTKIDREKLCEKSLNCFIQFDVLTLPTEHLQLFHVEVEVLDINDNAPQFARAVIPIEISESAAVGARIPLDSATDPDVGENSLYTYALEPNNFFKLDIQSRSDGVKYAELVVLRELDREERSSYELQYTASDRGVPPRTGSTLLKINVADSNDNSPVFEKSSYVINLPESSPVGTLLIDLNATDADDGTNAKILYSFSNHVSPKIMETFKINPDSGHLTLIRRVDYETLNSYDIDVQAQDMGPNSMPAHCKILVKVVDVNDNKPDISIDLMSTQGNGDAAYISESSPLDTFVAFVRVEDLDSGLNGEVECKLHSQGFFKLQKKYENNYMILTNVSLDREKRSEFSLTVVAEDHGTPGLSTVKHFTVHVTDENDNPPRFEKGRYEIFKSENNAPGAYLTSIMATDPDLDANGQVSYSILENSIHGSPISTFVTIDPSNGAVYALRTFDREDLSQISFVVQAKDAGKPALTSNATVTLNILDENDNPPVIIMPQLWNFTADVPASKFTEAGQLVTVVKATDRDTGVNAELICSIVNGNEEGFFLIDPRTCEIHANASLENFPREHVELTVVVRDQGSESLSAKAVLKITLYENIEGHVELIDPGVSSFDSSMIIIISLVVICAVLLVIMVVFAAHCNREKKDTRHSYNCRVAESTHQHHPKKPTRQIHKGDITLVPTVNGTLPIRAHHRSPSATPPMERAQIGSRQNQNSRQSLNSLRALPWNWHTQLHLWRYALQDMDKFSLKDSGRGDSEAGDSDCEMGRESPVDRLLLGEGFSDLMHLEMHHRLHPAMRLCTDECRILGHSDQCWMPPLASPTSSADYRNNMYIPGEESSQPPQLEDDQSSVDSENRKSFSTFGKESGNEELGAGCGGEVCASGGGTGSLLTEMNSVFQRLLPPNMDSYAECTETSPPSSLSTTERGSGRSGNAAGNHSNNAVPQDNRRGLLPGGKGPAYPPGVAAWAASTHYLNPGSGSVGSNHVSSSSSSSSSSSNSTPASTNGQPPHLKWLPAMEEIPENYEEDDFDGVFHQGHPSGKRSESRHESSMDASELAHEINKLLQDVRQN</sequence>
<keyword evidence="6 11" id="KW-0106">Calcium</keyword>
<keyword evidence="2" id="KW-1003">Cell membrane</keyword>
<feature type="domain" description="Cadherin" evidence="15">
    <location>
        <begin position="368"/>
        <end position="464"/>
    </location>
</feature>
<reference evidence="16" key="2">
    <citation type="submission" date="2016-06" db="EMBL/GenBank/DDBJ databases">
        <title>The genome of a short-lived fish provides insights into sex chromosome evolution and the genetic control of aging.</title>
        <authorList>
            <person name="Reichwald K."/>
            <person name="Felder M."/>
            <person name="Petzold A."/>
            <person name="Koch P."/>
            <person name="Groth M."/>
            <person name="Platzer M."/>
        </authorList>
    </citation>
    <scope>NUCLEOTIDE SEQUENCE</scope>
    <source>
        <tissue evidence="16">Brain</tissue>
    </source>
</reference>
<keyword evidence="9 13" id="KW-0472">Membrane</keyword>
<organism evidence="16">
    <name type="scientific">Iconisemion striatum</name>
    <dbReference type="NCBI Taxonomy" id="60296"/>
    <lineage>
        <taxon>Eukaryota</taxon>
        <taxon>Metazoa</taxon>
        <taxon>Chordata</taxon>
        <taxon>Craniata</taxon>
        <taxon>Vertebrata</taxon>
        <taxon>Euteleostomi</taxon>
        <taxon>Actinopterygii</taxon>
        <taxon>Neopterygii</taxon>
        <taxon>Teleostei</taxon>
        <taxon>Neoteleostei</taxon>
        <taxon>Acanthomorphata</taxon>
        <taxon>Ovalentaria</taxon>
        <taxon>Atherinomorphae</taxon>
        <taxon>Cyprinodontiformes</taxon>
        <taxon>Nothobranchiidae</taxon>
        <taxon>Iconisemion</taxon>
    </lineage>
</organism>
<feature type="region of interest" description="Disordered" evidence="12">
    <location>
        <begin position="985"/>
        <end position="1034"/>
    </location>
</feature>
<keyword evidence="10" id="KW-0325">Glycoprotein</keyword>
<evidence type="ECO:0000256" key="7">
    <source>
        <dbReference type="ARBA" id="ARBA00022889"/>
    </source>
</evidence>
<dbReference type="GO" id="GO:0009653">
    <property type="term" value="P:anatomical structure morphogenesis"/>
    <property type="evidence" value="ECO:0007669"/>
    <property type="project" value="UniProtKB-ARBA"/>
</dbReference>
<feature type="chain" id="PRO_5015054277" evidence="14">
    <location>
        <begin position="26"/>
        <end position="1147"/>
    </location>
</feature>
<feature type="signal peptide" evidence="14">
    <location>
        <begin position="1"/>
        <end position="25"/>
    </location>
</feature>
<accession>A0A1A7W6U1</accession>
<feature type="region of interest" description="Disordered" evidence="12">
    <location>
        <begin position="772"/>
        <end position="795"/>
    </location>
</feature>
<evidence type="ECO:0000256" key="12">
    <source>
        <dbReference type="SAM" id="MobiDB-lite"/>
    </source>
</evidence>
<dbReference type="Pfam" id="PF00028">
    <property type="entry name" value="Cadherin"/>
    <property type="match status" value="5"/>
</dbReference>
<dbReference type="FunFam" id="2.60.40.60:FF:000007">
    <property type="entry name" value="Protocadherin alpha 2"/>
    <property type="match status" value="1"/>
</dbReference>
<dbReference type="EMBL" id="HADX01006124">
    <property type="protein sequence ID" value="SBP28356.1"/>
    <property type="molecule type" value="Transcribed_RNA"/>
</dbReference>
<feature type="region of interest" description="Disordered" evidence="12">
    <location>
        <begin position="903"/>
        <end position="948"/>
    </location>
</feature>
<dbReference type="Gene3D" id="2.60.40.60">
    <property type="entry name" value="Cadherins"/>
    <property type="match status" value="6"/>
</dbReference>
<evidence type="ECO:0000256" key="4">
    <source>
        <dbReference type="ARBA" id="ARBA00022729"/>
    </source>
</evidence>
<dbReference type="FunFam" id="2.60.40.60:FF:000001">
    <property type="entry name" value="Protocadherin alpha 2"/>
    <property type="match status" value="1"/>
</dbReference>
<evidence type="ECO:0000256" key="13">
    <source>
        <dbReference type="SAM" id="Phobius"/>
    </source>
</evidence>
<evidence type="ECO:0000256" key="8">
    <source>
        <dbReference type="ARBA" id="ARBA00022989"/>
    </source>
</evidence>
<evidence type="ECO:0000256" key="10">
    <source>
        <dbReference type="ARBA" id="ARBA00023180"/>
    </source>
</evidence>
<feature type="domain" description="Cadherin" evidence="15">
    <location>
        <begin position="24"/>
        <end position="135"/>
    </location>
</feature>
<evidence type="ECO:0000256" key="1">
    <source>
        <dbReference type="ARBA" id="ARBA00004251"/>
    </source>
</evidence>
<dbReference type="InterPro" id="IPR015919">
    <property type="entry name" value="Cadherin-like_sf"/>
</dbReference>
<feature type="domain" description="Cadherin" evidence="15">
    <location>
        <begin position="595"/>
        <end position="689"/>
    </location>
</feature>
<keyword evidence="3 13" id="KW-0812">Transmembrane</keyword>
<dbReference type="PROSITE" id="PS50268">
    <property type="entry name" value="CADHERIN_2"/>
    <property type="match status" value="6"/>
</dbReference>
<gene>
    <name evidence="16" type="primary">PCDH18A</name>
</gene>
<dbReference type="Pfam" id="PF08266">
    <property type="entry name" value="Cadherin_2"/>
    <property type="match status" value="1"/>
</dbReference>
<keyword evidence="5" id="KW-0677">Repeat</keyword>
<dbReference type="FunFam" id="2.60.40.60:FF:000003">
    <property type="entry name" value="Protocadherin alpha 2"/>
    <property type="match status" value="1"/>
</dbReference>
<dbReference type="InterPro" id="IPR013164">
    <property type="entry name" value="Cadherin_N"/>
</dbReference>
<dbReference type="PRINTS" id="PR00205">
    <property type="entry name" value="CADHERIN"/>
</dbReference>
<feature type="compositionally biased region" description="Low complexity" evidence="12">
    <location>
        <begin position="990"/>
        <end position="1019"/>
    </location>
</feature>
<dbReference type="SUPFAM" id="SSF49313">
    <property type="entry name" value="Cadherin-like"/>
    <property type="match status" value="5"/>
</dbReference>
<keyword evidence="8 13" id="KW-1133">Transmembrane helix</keyword>
<evidence type="ECO:0000313" key="16">
    <source>
        <dbReference type="EMBL" id="SBP01425.1"/>
    </source>
</evidence>
<evidence type="ECO:0000259" key="15">
    <source>
        <dbReference type="PROSITE" id="PS50268"/>
    </source>
</evidence>
<dbReference type="SMART" id="SM00112">
    <property type="entry name" value="CA"/>
    <property type="match status" value="6"/>
</dbReference>
<dbReference type="PROSITE" id="PS00232">
    <property type="entry name" value="CADHERIN_1"/>
    <property type="match status" value="2"/>
</dbReference>
<evidence type="ECO:0000256" key="14">
    <source>
        <dbReference type="SAM" id="SignalP"/>
    </source>
</evidence>
<dbReference type="FunFam" id="2.60.40.60:FF:000002">
    <property type="entry name" value="Protocadherin alpha 2"/>
    <property type="match status" value="1"/>
</dbReference>
<evidence type="ECO:0000256" key="11">
    <source>
        <dbReference type="PROSITE-ProRule" id="PRU00043"/>
    </source>
</evidence>
<evidence type="ECO:0000256" key="2">
    <source>
        <dbReference type="ARBA" id="ARBA00022475"/>
    </source>
</evidence>
<feature type="region of interest" description="Disordered" evidence="12">
    <location>
        <begin position="1056"/>
        <end position="1133"/>
    </location>
</feature>
<proteinExistence type="predicted"/>
<dbReference type="FunFam" id="2.60.40.60:FF:000004">
    <property type="entry name" value="Protocadherin 1 gamma 2"/>
    <property type="match status" value="1"/>
</dbReference>